<evidence type="ECO:0000313" key="2">
    <source>
        <dbReference type="Proteomes" id="UP000223968"/>
    </source>
</evidence>
<name>A0A2B7WYX9_9EURO</name>
<sequence>MEETPRTLPIDIFVDRLSSAANDQPNNYVETYSLHFRFQEDDSGADDDAGQFQLMLCELGLPPAEEFIVKPSASPLDFSVRAKLLAMRMNIQFGEGRKLCIVHYAGYSGFDQYNKLFLRPTIGGPLPTVTTGIELERILSDINESGEYMHPPESESVDFIFIIDACISSSVVRRNPHSAGRVVEIVAAGESVYEEDALNIRTQNKSLTAKMYDYLMSVKEVSQSFQLSEMVSALRAEWPAYKPIHRIVVGPKSICLPFRRVEGSTFTRPASPARSTASSTHSAIFSVHITETLDEEQVEEVTMYVSTLGGDRKYRLTGAYRVESTALFLKTPYSIYTQLRNLPGVELMFENRTSKVGKPNEIGPDLGNEPTIFLLQAPQDIYQKLKHLPGVNLVVDNVTGGNMVPPESITGPQPAPLEEPFMRKMLDNYADVVGVEEEVSDPLEEAEKPYDTVSEGALYIPPFIPRRFRWRGRRLN</sequence>
<evidence type="ECO:0000313" key="1">
    <source>
        <dbReference type="EMBL" id="PGH01777.1"/>
    </source>
</evidence>
<gene>
    <name evidence="1" type="ORF">AJ79_07825</name>
</gene>
<protein>
    <submittedName>
        <fullName evidence="1">Uncharacterized protein</fullName>
    </submittedName>
</protein>
<dbReference type="AlphaFoldDB" id="A0A2B7WYX9"/>
<organism evidence="1 2">
    <name type="scientific">Helicocarpus griseus UAMH5409</name>
    <dbReference type="NCBI Taxonomy" id="1447875"/>
    <lineage>
        <taxon>Eukaryota</taxon>
        <taxon>Fungi</taxon>
        <taxon>Dikarya</taxon>
        <taxon>Ascomycota</taxon>
        <taxon>Pezizomycotina</taxon>
        <taxon>Eurotiomycetes</taxon>
        <taxon>Eurotiomycetidae</taxon>
        <taxon>Onygenales</taxon>
        <taxon>Ajellomycetaceae</taxon>
        <taxon>Helicocarpus</taxon>
    </lineage>
</organism>
<dbReference type="OrthoDB" id="4173384at2759"/>
<accession>A0A2B7WYX9</accession>
<dbReference type="EMBL" id="PDNB01000167">
    <property type="protein sequence ID" value="PGH01777.1"/>
    <property type="molecule type" value="Genomic_DNA"/>
</dbReference>
<reference evidence="1 2" key="1">
    <citation type="submission" date="2017-10" db="EMBL/GenBank/DDBJ databases">
        <title>Comparative genomics in systemic dimorphic fungi from Ajellomycetaceae.</title>
        <authorList>
            <person name="Munoz J.F."/>
            <person name="Mcewen J.G."/>
            <person name="Clay O.K."/>
            <person name="Cuomo C.A."/>
        </authorList>
    </citation>
    <scope>NUCLEOTIDE SEQUENCE [LARGE SCALE GENOMIC DNA]</scope>
    <source>
        <strain evidence="1 2">UAMH5409</strain>
    </source>
</reference>
<proteinExistence type="predicted"/>
<dbReference type="Proteomes" id="UP000223968">
    <property type="component" value="Unassembled WGS sequence"/>
</dbReference>
<comment type="caution">
    <text evidence="1">The sequence shown here is derived from an EMBL/GenBank/DDBJ whole genome shotgun (WGS) entry which is preliminary data.</text>
</comment>
<keyword evidence="2" id="KW-1185">Reference proteome</keyword>